<dbReference type="Proteomes" id="UP000006051">
    <property type="component" value="Chromosome"/>
</dbReference>
<dbReference type="GeneID" id="71570346"/>
<dbReference type="AlphaFoldDB" id="I4A374"/>
<keyword evidence="2" id="KW-1185">Reference proteome</keyword>
<dbReference type="RefSeq" id="WP_014791909.1">
    <property type="nucleotide sequence ID" value="NC_018016.1"/>
</dbReference>
<gene>
    <name evidence="1" type="ordered locus">Ornrh_2277</name>
</gene>
<evidence type="ECO:0000313" key="2">
    <source>
        <dbReference type="Proteomes" id="UP000006051"/>
    </source>
</evidence>
<proteinExistence type="predicted"/>
<evidence type="ECO:0000313" key="1">
    <source>
        <dbReference type="EMBL" id="AFL98408.1"/>
    </source>
</evidence>
<organism evidence="1 2">
    <name type="scientific">Ornithobacterium rhinotracheale (strain ATCC 51463 / DSM 15997 / CCUG 23171 / CIP 104009 / LMG 9086)</name>
    <dbReference type="NCBI Taxonomy" id="867902"/>
    <lineage>
        <taxon>Bacteria</taxon>
        <taxon>Pseudomonadati</taxon>
        <taxon>Bacteroidota</taxon>
        <taxon>Flavobacteriia</taxon>
        <taxon>Flavobacteriales</taxon>
        <taxon>Weeksellaceae</taxon>
        <taxon>Ornithobacterium</taxon>
    </lineage>
</organism>
<dbReference type="GeneID" id="97258851"/>
<name>I4A374_ORNRL</name>
<dbReference type="KEGG" id="orh:Ornrh_2277"/>
<protein>
    <submittedName>
        <fullName evidence="1">Uncharacterized protein</fullName>
    </submittedName>
</protein>
<dbReference type="STRING" id="867902.Ornrh_2277"/>
<reference evidence="1 2" key="1">
    <citation type="submission" date="2012-06" db="EMBL/GenBank/DDBJ databases">
        <title>The complete genome of Ornithobacterium rhinotracheale DSM 15997.</title>
        <authorList>
            <consortium name="US DOE Joint Genome Institute (JGI-PGF)"/>
            <person name="Lucas S."/>
            <person name="Copeland A."/>
            <person name="Lapidus A."/>
            <person name="Goodwin L."/>
            <person name="Pitluck S."/>
            <person name="Peters L."/>
            <person name="Mikhailova N."/>
            <person name="Teshima H."/>
            <person name="Kyrpides N."/>
            <person name="Mavromatis K."/>
            <person name="Pagani I."/>
            <person name="Ivanova N."/>
            <person name="Ovchinnikova G."/>
            <person name="Zeytun A."/>
            <person name="Detter J.C."/>
            <person name="Han C."/>
            <person name="Land M."/>
            <person name="Hauser L."/>
            <person name="Markowitz V."/>
            <person name="Cheng J.-F."/>
            <person name="Hugenholtz P."/>
            <person name="Woyke T."/>
            <person name="Wu D."/>
            <person name="Lang E."/>
            <person name="Kopitz M."/>
            <person name="Brambilla E."/>
            <person name="Klenk H.-P."/>
            <person name="Eisen J.A."/>
        </authorList>
    </citation>
    <scope>NUCLEOTIDE SEQUENCE [LARGE SCALE GENOMIC DNA]</scope>
    <source>
        <strain evidence="2">ATCC 51463 / DSM 15997 / CCUG 23171 / LMG 9086</strain>
    </source>
</reference>
<sequence length="86" mass="9700">MTKKAKKLLRKLHKELNNKEACNLYLVIENANTGALKPILCYTHKEPLAEGEKKAFAMKAKFITKAAIKPKVISQGYVYVPITPKE</sequence>
<dbReference type="HOGENOM" id="CLU_2494885_0_0_10"/>
<accession>I4A374</accession>
<dbReference type="EMBL" id="CP003283">
    <property type="protein sequence ID" value="AFL98408.1"/>
    <property type="molecule type" value="Genomic_DNA"/>
</dbReference>